<proteinExistence type="predicted"/>
<dbReference type="InterPro" id="IPR000210">
    <property type="entry name" value="BTB/POZ_dom"/>
</dbReference>
<keyword evidence="3" id="KW-1185">Reference proteome</keyword>
<dbReference type="OrthoDB" id="2747634at2759"/>
<dbReference type="InParanoid" id="J4H1S4"/>
<dbReference type="AlphaFoldDB" id="J4H1S4"/>
<dbReference type="SUPFAM" id="SSF54695">
    <property type="entry name" value="POZ domain"/>
    <property type="match status" value="1"/>
</dbReference>
<dbReference type="RefSeq" id="XP_012179562.1">
    <property type="nucleotide sequence ID" value="XM_012324172.1"/>
</dbReference>
<dbReference type="STRING" id="599839.J4H1S4"/>
<feature type="domain" description="BTB" evidence="1">
    <location>
        <begin position="35"/>
        <end position="97"/>
    </location>
</feature>
<gene>
    <name evidence="2" type="ORF">FIBRA_02309</name>
</gene>
<organism evidence="2 3">
    <name type="scientific">Fibroporia radiculosa</name>
    <dbReference type="NCBI Taxonomy" id="599839"/>
    <lineage>
        <taxon>Eukaryota</taxon>
        <taxon>Fungi</taxon>
        <taxon>Dikarya</taxon>
        <taxon>Basidiomycota</taxon>
        <taxon>Agaricomycotina</taxon>
        <taxon>Agaricomycetes</taxon>
        <taxon>Polyporales</taxon>
        <taxon>Fibroporiaceae</taxon>
        <taxon>Fibroporia</taxon>
    </lineage>
</organism>
<protein>
    <recommendedName>
        <fullName evidence="1">BTB domain-containing protein</fullName>
    </recommendedName>
</protein>
<dbReference type="EMBL" id="HE796976">
    <property type="protein sequence ID" value="CCM00279.1"/>
    <property type="molecule type" value="Genomic_DNA"/>
</dbReference>
<dbReference type="Proteomes" id="UP000006352">
    <property type="component" value="Unassembled WGS sequence"/>
</dbReference>
<dbReference type="GeneID" id="24095190"/>
<evidence type="ECO:0000313" key="3">
    <source>
        <dbReference type="Proteomes" id="UP000006352"/>
    </source>
</evidence>
<dbReference type="InterPro" id="IPR011333">
    <property type="entry name" value="SKP1/BTB/POZ_sf"/>
</dbReference>
<name>J4H1S4_9APHY</name>
<dbReference type="HOGENOM" id="CLU_052397_0_2_1"/>
<sequence length="301" mass="34000">MTMMTRRQSQRQRSPSIVFVRMQRTAPAPFNHPDADLILTTCAPTRFLVSRLTIVAASDYFRDRLASTPPSSAQNPAVIDGLPESDATMETILRLIYPVPEPLLCDLDDLSDAYNAATKYKMQKAQLTLERMLLAPRFLEAEPVRIYAIARRFGMVNIAETAAEYALRVSPVWPCYEEFNFIPARDYHTLATFHRERSLAAAACLDSSLFSAMLRPCEVCDEPKKRRNPLWWKQYVALCRPVLLETPVSTAVCDPSFVHKIVTSNTCKLCRGSTLEALFPGGAIHKLKQLLDDLPHTMHLE</sequence>
<accession>J4H1S4</accession>
<reference evidence="2 3" key="1">
    <citation type="journal article" date="2012" name="Appl. Environ. Microbiol.">
        <title>Short-read sequencing for genomic analysis of the brown rot fungus Fibroporia radiculosa.</title>
        <authorList>
            <person name="Tang J.D."/>
            <person name="Perkins A.D."/>
            <person name="Sonstegard T.S."/>
            <person name="Schroeder S.G."/>
            <person name="Burgess S.C."/>
            <person name="Diehl S.V."/>
        </authorList>
    </citation>
    <scope>NUCLEOTIDE SEQUENCE [LARGE SCALE GENOMIC DNA]</scope>
    <source>
        <strain evidence="2 3">TFFH 294</strain>
    </source>
</reference>
<dbReference type="Gene3D" id="3.30.710.10">
    <property type="entry name" value="Potassium Channel Kv1.1, Chain A"/>
    <property type="match status" value="1"/>
</dbReference>
<dbReference type="PROSITE" id="PS50097">
    <property type="entry name" value="BTB"/>
    <property type="match status" value="1"/>
</dbReference>
<evidence type="ECO:0000313" key="2">
    <source>
        <dbReference type="EMBL" id="CCM00279.1"/>
    </source>
</evidence>
<evidence type="ECO:0000259" key="1">
    <source>
        <dbReference type="PROSITE" id="PS50097"/>
    </source>
</evidence>